<comment type="caution">
    <text evidence="2">The sequence shown here is derived from an EMBL/GenBank/DDBJ whole genome shotgun (WGS) entry which is preliminary data.</text>
</comment>
<proteinExistence type="predicted"/>
<feature type="signal peptide" evidence="1">
    <location>
        <begin position="1"/>
        <end position="22"/>
    </location>
</feature>
<reference evidence="2 3" key="1">
    <citation type="submission" date="2023-11" db="EMBL/GenBank/DDBJ databases">
        <title>Paucibacter sp. nov., isolated from fresh soil in Korea.</title>
        <authorList>
            <person name="Le N.T.T."/>
        </authorList>
    </citation>
    <scope>NUCLEOTIDE SEQUENCE [LARGE SCALE GENOMIC DNA]</scope>
    <source>
        <strain evidence="2 3">R3-3</strain>
    </source>
</reference>
<keyword evidence="3" id="KW-1185">Reference proteome</keyword>
<gene>
    <name evidence="2" type="ORF">SNE35_13100</name>
</gene>
<dbReference type="Proteomes" id="UP001285263">
    <property type="component" value="Unassembled WGS sequence"/>
</dbReference>
<name>A0ABU5DGM7_9BURK</name>
<accession>A0ABU5DGM7</accession>
<dbReference type="EMBL" id="JAXCLA010000004">
    <property type="protein sequence ID" value="MDY0745450.1"/>
    <property type="molecule type" value="Genomic_DNA"/>
</dbReference>
<keyword evidence="1" id="KW-0732">Signal</keyword>
<evidence type="ECO:0000313" key="3">
    <source>
        <dbReference type="Proteomes" id="UP001285263"/>
    </source>
</evidence>
<evidence type="ECO:0000256" key="1">
    <source>
        <dbReference type="SAM" id="SignalP"/>
    </source>
</evidence>
<sequence length="132" mass="13954">MRTSSKVLASTLVLFAALAAHAADAPSLKGKWTGTINNAKGEPVQVQMTVTDATHGILRLGQSGGYVTRDECLDRDIPVVVTAQSASELTVDIKGDSVLKGCINESATLKIIDAKTVQSTLKDGRTMTLNRK</sequence>
<feature type="chain" id="PRO_5047141028" evidence="1">
    <location>
        <begin position="23"/>
        <end position="132"/>
    </location>
</feature>
<organism evidence="2 3">
    <name type="scientific">Roseateles agri</name>
    <dbReference type="NCBI Taxonomy" id="3098619"/>
    <lineage>
        <taxon>Bacteria</taxon>
        <taxon>Pseudomonadati</taxon>
        <taxon>Pseudomonadota</taxon>
        <taxon>Betaproteobacteria</taxon>
        <taxon>Burkholderiales</taxon>
        <taxon>Sphaerotilaceae</taxon>
        <taxon>Roseateles</taxon>
    </lineage>
</organism>
<protein>
    <submittedName>
        <fullName evidence="2">Uncharacterized protein</fullName>
    </submittedName>
</protein>
<evidence type="ECO:0000313" key="2">
    <source>
        <dbReference type="EMBL" id="MDY0745450.1"/>
    </source>
</evidence>
<dbReference type="RefSeq" id="WP_320423355.1">
    <property type="nucleotide sequence ID" value="NZ_JAXCLA010000004.1"/>
</dbReference>